<gene>
    <name evidence="4" type="ORF">H4R34_002948</name>
</gene>
<dbReference type="SMART" id="SM00320">
    <property type="entry name" value="WD40"/>
    <property type="match status" value="3"/>
</dbReference>
<dbReference type="OrthoDB" id="1932312at2759"/>
<dbReference type="SUPFAM" id="SSF50978">
    <property type="entry name" value="WD40 repeat-like"/>
    <property type="match status" value="1"/>
</dbReference>
<dbReference type="PROSITE" id="PS50082">
    <property type="entry name" value="WD_REPEATS_2"/>
    <property type="match status" value="1"/>
</dbReference>
<comment type="caution">
    <text evidence="4">The sequence shown here is derived from an EMBL/GenBank/DDBJ whole genome shotgun (WGS) entry which is preliminary data.</text>
</comment>
<proteinExistence type="predicted"/>
<keyword evidence="2" id="KW-0677">Repeat</keyword>
<dbReference type="PANTHER" id="PTHR22847:SF637">
    <property type="entry name" value="WD REPEAT DOMAIN 5B"/>
    <property type="match status" value="1"/>
</dbReference>
<dbReference type="AlphaFoldDB" id="A0A9W8B314"/>
<dbReference type="InterPro" id="IPR036322">
    <property type="entry name" value="WD40_repeat_dom_sf"/>
</dbReference>
<evidence type="ECO:0000313" key="4">
    <source>
        <dbReference type="EMBL" id="KAJ1979124.1"/>
    </source>
</evidence>
<evidence type="ECO:0000256" key="1">
    <source>
        <dbReference type="ARBA" id="ARBA00022574"/>
    </source>
</evidence>
<name>A0A9W8B314_9FUNG</name>
<dbReference type="GO" id="GO:1990234">
    <property type="term" value="C:transferase complex"/>
    <property type="evidence" value="ECO:0007669"/>
    <property type="project" value="UniProtKB-ARBA"/>
</dbReference>
<dbReference type="Proteomes" id="UP001151582">
    <property type="component" value="Unassembled WGS sequence"/>
</dbReference>
<evidence type="ECO:0008006" key="6">
    <source>
        <dbReference type="Google" id="ProtNLM"/>
    </source>
</evidence>
<evidence type="ECO:0000256" key="2">
    <source>
        <dbReference type="ARBA" id="ARBA00022737"/>
    </source>
</evidence>
<feature type="repeat" description="WD" evidence="3">
    <location>
        <begin position="498"/>
        <end position="534"/>
    </location>
</feature>
<sequence>MAPTLRDITLTHQLVWQFLQVQGYTETLAAFNDEAPARFLDPVRSAAKKPASTASAAPCATSNDQTAYREQANSALLPPPTTTVEDLVTLVQELTLWRQQRESARAQTQEQVLLDVGTGYYPHQTYEVFERLHGRHNILCAQLHSLPSPEASSQLVLLTSGTDKRVLVTEIDSGRQVHTFDHHQSSPVLSLAVSSTNPIWMATGAMDGSMALVDLAQGTIVQWFKKLCTRFIVRVQFSQDGQYLACASYDHTIHVFQQASKGAGHPFVPYKTFRFTGAIESLCFAPAPTAQVDRRSVLENSSNSQPAAHDTLYLLCGVRNDPFVHYIELATGAQIRYSLLGRGAFKDDAMYCPFTPMDLSLSPCGQYLCVSTDDRTPAPGTGELGSYTPRAITLTKEGGRVIVFRAFTDTIVRQFYNAHSGSDSLTSYPRHCWDASGRYIYVNGEPDTTEAVSRVAADRLERTDPNVGDGDAESEYQVPNAYTMQVLELATGSIVDTIHAHQGLIRALWSNPCSPLLAPYVVSASFDKSVIVWK</sequence>
<dbReference type="InterPro" id="IPR015943">
    <property type="entry name" value="WD40/YVTN_repeat-like_dom_sf"/>
</dbReference>
<keyword evidence="5" id="KW-1185">Reference proteome</keyword>
<reference evidence="4" key="1">
    <citation type="submission" date="2022-07" db="EMBL/GenBank/DDBJ databases">
        <title>Phylogenomic reconstructions and comparative analyses of Kickxellomycotina fungi.</title>
        <authorList>
            <person name="Reynolds N.K."/>
            <person name="Stajich J.E."/>
            <person name="Barry K."/>
            <person name="Grigoriev I.V."/>
            <person name="Crous P."/>
            <person name="Smith M.E."/>
        </authorList>
    </citation>
    <scope>NUCLEOTIDE SEQUENCE</scope>
    <source>
        <strain evidence="4">RSA 567</strain>
    </source>
</reference>
<dbReference type="Pfam" id="PF00400">
    <property type="entry name" value="WD40"/>
    <property type="match status" value="3"/>
</dbReference>
<accession>A0A9W8B314</accession>
<dbReference type="EMBL" id="JANBQB010000236">
    <property type="protein sequence ID" value="KAJ1979124.1"/>
    <property type="molecule type" value="Genomic_DNA"/>
</dbReference>
<dbReference type="PANTHER" id="PTHR22847">
    <property type="entry name" value="WD40 REPEAT PROTEIN"/>
    <property type="match status" value="1"/>
</dbReference>
<dbReference type="PROSITE" id="PS50294">
    <property type="entry name" value="WD_REPEATS_REGION"/>
    <property type="match status" value="1"/>
</dbReference>
<dbReference type="Gene3D" id="2.130.10.10">
    <property type="entry name" value="YVTN repeat-like/Quinoprotein amine dehydrogenase"/>
    <property type="match status" value="2"/>
</dbReference>
<dbReference type="InterPro" id="IPR001680">
    <property type="entry name" value="WD40_rpt"/>
</dbReference>
<organism evidence="4 5">
    <name type="scientific">Dimargaris verticillata</name>
    <dbReference type="NCBI Taxonomy" id="2761393"/>
    <lineage>
        <taxon>Eukaryota</taxon>
        <taxon>Fungi</taxon>
        <taxon>Fungi incertae sedis</taxon>
        <taxon>Zoopagomycota</taxon>
        <taxon>Kickxellomycotina</taxon>
        <taxon>Dimargaritomycetes</taxon>
        <taxon>Dimargaritales</taxon>
        <taxon>Dimargaritaceae</taxon>
        <taxon>Dimargaris</taxon>
    </lineage>
</organism>
<keyword evidence="1 3" id="KW-0853">WD repeat</keyword>
<protein>
    <recommendedName>
        <fullName evidence="6">WD40-repeat-containing domain protein</fullName>
    </recommendedName>
</protein>
<dbReference type="InterPro" id="IPR006594">
    <property type="entry name" value="LisH"/>
</dbReference>
<evidence type="ECO:0000256" key="3">
    <source>
        <dbReference type="PROSITE-ProRule" id="PRU00221"/>
    </source>
</evidence>
<evidence type="ECO:0000313" key="5">
    <source>
        <dbReference type="Proteomes" id="UP001151582"/>
    </source>
</evidence>
<dbReference type="PROSITE" id="PS50896">
    <property type="entry name" value="LISH"/>
    <property type="match status" value="1"/>
</dbReference>